<proteinExistence type="predicted"/>
<dbReference type="GeneID" id="93100726"/>
<dbReference type="RefSeq" id="WP_124317067.1">
    <property type="nucleotide sequence ID" value="NZ_AP028155.1"/>
</dbReference>
<evidence type="ECO:0000313" key="1">
    <source>
        <dbReference type="EMBL" id="MBB4024512.1"/>
    </source>
</evidence>
<dbReference type="OrthoDB" id="1495718at2"/>
<dbReference type="InterPro" id="IPR021428">
    <property type="entry name" value="DUF3078"/>
</dbReference>
<comment type="caution">
    <text evidence="1">The sequence shown here is derived from an EMBL/GenBank/DDBJ whole genome shotgun (WGS) entry which is preliminary data.</text>
</comment>
<accession>A0A7W6MX04</accession>
<protein>
    <recommendedName>
        <fullName evidence="3">DUF3078 domain-containing protein</fullName>
    </recommendedName>
</protein>
<reference evidence="1 2" key="1">
    <citation type="submission" date="2020-08" db="EMBL/GenBank/DDBJ databases">
        <title>Genomic Encyclopedia of Type Strains, Phase IV (KMG-IV): sequencing the most valuable type-strain genomes for metagenomic binning, comparative biology and taxonomic classification.</title>
        <authorList>
            <person name="Goeker M."/>
        </authorList>
    </citation>
    <scope>NUCLEOTIDE SEQUENCE [LARGE SCALE GENOMIC DNA]</scope>
    <source>
        <strain evidence="1 2">DSM 105721</strain>
    </source>
</reference>
<evidence type="ECO:0000313" key="2">
    <source>
        <dbReference type="Proteomes" id="UP000546007"/>
    </source>
</evidence>
<evidence type="ECO:0008006" key="3">
    <source>
        <dbReference type="Google" id="ProtNLM"/>
    </source>
</evidence>
<name>A0A7W6MX04_9BACT</name>
<keyword evidence="2" id="KW-1185">Reference proteome</keyword>
<dbReference type="AlphaFoldDB" id="A0A7W6MX04"/>
<dbReference type="EMBL" id="JACIES010000001">
    <property type="protein sequence ID" value="MBB4024512.1"/>
    <property type="molecule type" value="Genomic_DNA"/>
</dbReference>
<dbReference type="Pfam" id="PF11276">
    <property type="entry name" value="DUF3078"/>
    <property type="match status" value="1"/>
</dbReference>
<organism evidence="1 2">
    <name type="scientific">Butyricimonas faecihominis</name>
    <dbReference type="NCBI Taxonomy" id="1472416"/>
    <lineage>
        <taxon>Bacteria</taxon>
        <taxon>Pseudomonadati</taxon>
        <taxon>Bacteroidota</taxon>
        <taxon>Bacteroidia</taxon>
        <taxon>Bacteroidales</taxon>
        <taxon>Odoribacteraceae</taxon>
        <taxon>Butyricimonas</taxon>
    </lineage>
</organism>
<sequence length="533" mass="63136">MRNLVLVTFIFLLSINSLFAQKREHIRVVPKLSHSYVLPLKHNKTDSLYHTRPQLKYIYLRYKNQHIDDPLVRYALDNLKKERMKYYELYKAINTLSDYAENEHIKYMLNYVRNYFETVQAKEEAIRQIEDRIKKDSVDFYKEHPEDSVQYDKLLNQNLKALLSFMDQDVNYQWLKEKSRDSVQITLLSASNRPRNLWLNTGKTQYYRFMAENFIGDTIGTWVKVMPRGNQLKFFLDENVYQYQKYSEPKEIVEECFLEAPDSMYFVLSEMKIGKITKRRWMYYSDVTFSFGQGFISSNWASGGENSLSILSDIKYFATYKKNNTTWENSIRYRLGALKSGSEDLSKNEDKLELQSKLGIKAFKHWNYATQFDMNTVLFKTKNNPDKEVIAAFLTPGNFTLSLGLDYKPKNNISLYLSPIAGQWVYMRDTNLVAPSRYGLEIGKKFKSDAGAKIELKNQHELFKFLKIDNHLIIFSSYYEQPEKLTLDWRLTLNFKINYFMQTSVYANAVYNQNDSKKIQLKQTLNLGVYFRF</sequence>
<gene>
    <name evidence="1" type="ORF">GGR14_000273</name>
</gene>
<dbReference type="Proteomes" id="UP000546007">
    <property type="component" value="Unassembled WGS sequence"/>
</dbReference>